<gene>
    <name evidence="7" type="ORF">FZEAL_9126</name>
</gene>
<dbReference type="Proteomes" id="UP000635477">
    <property type="component" value="Unassembled WGS sequence"/>
</dbReference>
<name>A0A8H4UCZ8_9HYPO</name>
<organism evidence="7 8">
    <name type="scientific">Fusarium zealandicum</name>
    <dbReference type="NCBI Taxonomy" id="1053134"/>
    <lineage>
        <taxon>Eukaryota</taxon>
        <taxon>Fungi</taxon>
        <taxon>Dikarya</taxon>
        <taxon>Ascomycota</taxon>
        <taxon>Pezizomycotina</taxon>
        <taxon>Sordariomycetes</taxon>
        <taxon>Hypocreomycetidae</taxon>
        <taxon>Hypocreales</taxon>
        <taxon>Nectriaceae</taxon>
        <taxon>Fusarium</taxon>
        <taxon>Fusarium staphyleae species complex</taxon>
    </lineage>
</organism>
<accession>A0A8H4UCZ8</accession>
<comment type="caution">
    <text evidence="7">The sequence shown here is derived from an EMBL/GenBank/DDBJ whole genome shotgun (WGS) entry which is preliminary data.</text>
</comment>
<evidence type="ECO:0000313" key="7">
    <source>
        <dbReference type="EMBL" id="KAF4973900.1"/>
    </source>
</evidence>
<evidence type="ECO:0000256" key="2">
    <source>
        <dbReference type="ARBA" id="ARBA00022692"/>
    </source>
</evidence>
<dbReference type="GO" id="GO:0008610">
    <property type="term" value="P:lipid biosynthetic process"/>
    <property type="evidence" value="ECO:0007669"/>
    <property type="project" value="InterPro"/>
</dbReference>
<evidence type="ECO:0000313" key="8">
    <source>
        <dbReference type="Proteomes" id="UP000635477"/>
    </source>
</evidence>
<dbReference type="GO" id="GO:0016491">
    <property type="term" value="F:oxidoreductase activity"/>
    <property type="evidence" value="ECO:0007669"/>
    <property type="project" value="InterPro"/>
</dbReference>
<feature type="domain" description="Fatty acid hydroxylase" evidence="6">
    <location>
        <begin position="161"/>
        <end position="287"/>
    </location>
</feature>
<dbReference type="PANTHER" id="PTHR11863">
    <property type="entry name" value="STEROL DESATURASE"/>
    <property type="match status" value="1"/>
</dbReference>
<proteinExistence type="predicted"/>
<keyword evidence="4 5" id="KW-0472">Membrane</keyword>
<keyword evidence="2 5" id="KW-0812">Transmembrane</keyword>
<keyword evidence="8" id="KW-1185">Reference proteome</keyword>
<keyword evidence="3 5" id="KW-1133">Transmembrane helix</keyword>
<dbReference type="EMBL" id="JABEYC010000826">
    <property type="protein sequence ID" value="KAF4973900.1"/>
    <property type="molecule type" value="Genomic_DNA"/>
</dbReference>
<comment type="subcellular location">
    <subcellularLocation>
        <location evidence="1">Membrane</location>
    </subcellularLocation>
</comment>
<dbReference type="AlphaFoldDB" id="A0A8H4UCZ8"/>
<dbReference type="GO" id="GO:0016020">
    <property type="term" value="C:membrane"/>
    <property type="evidence" value="ECO:0007669"/>
    <property type="project" value="UniProtKB-SubCell"/>
</dbReference>
<feature type="transmembrane region" description="Helical" evidence="5">
    <location>
        <begin position="118"/>
        <end position="135"/>
    </location>
</feature>
<dbReference type="GO" id="GO:0005506">
    <property type="term" value="F:iron ion binding"/>
    <property type="evidence" value="ECO:0007669"/>
    <property type="project" value="InterPro"/>
</dbReference>
<dbReference type="OrthoDB" id="6354873at2759"/>
<dbReference type="InterPro" id="IPR050307">
    <property type="entry name" value="Sterol_Desaturase_Related"/>
</dbReference>
<evidence type="ECO:0000256" key="3">
    <source>
        <dbReference type="ARBA" id="ARBA00022989"/>
    </source>
</evidence>
<dbReference type="InterPro" id="IPR006694">
    <property type="entry name" value="Fatty_acid_hydroxylase"/>
</dbReference>
<dbReference type="Pfam" id="PF04116">
    <property type="entry name" value="FA_hydroxylase"/>
    <property type="match status" value="1"/>
</dbReference>
<reference evidence="7" key="2">
    <citation type="submission" date="2020-05" db="EMBL/GenBank/DDBJ databases">
        <authorList>
            <person name="Kim H.-S."/>
            <person name="Proctor R.H."/>
            <person name="Brown D.W."/>
        </authorList>
    </citation>
    <scope>NUCLEOTIDE SEQUENCE</scope>
    <source>
        <strain evidence="7">NRRL 22465</strain>
    </source>
</reference>
<feature type="transmembrane region" description="Helical" evidence="5">
    <location>
        <begin position="73"/>
        <end position="97"/>
    </location>
</feature>
<evidence type="ECO:0000256" key="5">
    <source>
        <dbReference type="SAM" id="Phobius"/>
    </source>
</evidence>
<evidence type="ECO:0000256" key="4">
    <source>
        <dbReference type="ARBA" id="ARBA00023136"/>
    </source>
</evidence>
<evidence type="ECO:0000259" key="6">
    <source>
        <dbReference type="Pfam" id="PF04116"/>
    </source>
</evidence>
<feature type="transmembrane region" description="Helical" evidence="5">
    <location>
        <begin position="155"/>
        <end position="174"/>
    </location>
</feature>
<evidence type="ECO:0000256" key="1">
    <source>
        <dbReference type="ARBA" id="ARBA00004370"/>
    </source>
</evidence>
<sequence>MDFLLEVLDPVIFDYGYAYFFPQQQSPSSSSSGYGNATSLDKDFSSQAHDDVYAFNYGSSLARDNIYRQSLSILLIAGFGASFIYVVSAALSYYFVFDRRLEYHPRFLKNQIKLEIQSSFFAIPIIDVFTLPFFLGEVRGKSLLYTDIDEYGWWWLAASTALYMVFNDLGIYWIHRLEHHPSIYKYVHKPHHKWIIPTPWAAIAFHPLDGYLQSLPYHSIFVYICPMQKHLYMLLFALVQIWTILIHDGDMITGHWLEKFINSPAHHTLHHMFFTCNYGQYFTWADSYWDSHRAPMPELDPIHDALKVMRAKGLVDEAGNPIKKAKGE</sequence>
<protein>
    <recommendedName>
        <fullName evidence="6">Fatty acid hydroxylase domain-containing protein</fullName>
    </recommendedName>
</protein>
<reference evidence="7" key="1">
    <citation type="journal article" date="2020" name="BMC Genomics">
        <title>Correction to: Identification and distribution of gene clusters required for synthesis of sphingolipid metabolism inhibitors in diverse species of the filamentous fungus Fusarium.</title>
        <authorList>
            <person name="Kim H.S."/>
            <person name="Lohmar J.M."/>
            <person name="Busman M."/>
            <person name="Brown D.W."/>
            <person name="Naumann T.A."/>
            <person name="Divon H.H."/>
            <person name="Lysoe E."/>
            <person name="Uhlig S."/>
            <person name="Proctor R.H."/>
        </authorList>
    </citation>
    <scope>NUCLEOTIDE SEQUENCE</scope>
    <source>
        <strain evidence="7">NRRL 22465</strain>
    </source>
</reference>